<proteinExistence type="predicted"/>
<organism evidence="1">
    <name type="scientific">Chlamydomonas euryale</name>
    <dbReference type="NCBI Taxonomy" id="1486919"/>
    <lineage>
        <taxon>Eukaryota</taxon>
        <taxon>Viridiplantae</taxon>
        <taxon>Chlorophyta</taxon>
        <taxon>core chlorophytes</taxon>
        <taxon>Chlorophyceae</taxon>
        <taxon>CS clade</taxon>
        <taxon>Chlamydomonadales</taxon>
        <taxon>Chlamydomonadaceae</taxon>
        <taxon>Chlamydomonas</taxon>
    </lineage>
</organism>
<gene>
    <name evidence="1" type="ORF">CEUR00632_LOCUS2735</name>
</gene>
<protein>
    <submittedName>
        <fullName evidence="1">Uncharacterized protein</fullName>
    </submittedName>
</protein>
<reference evidence="1" key="1">
    <citation type="submission" date="2021-01" db="EMBL/GenBank/DDBJ databases">
        <authorList>
            <person name="Corre E."/>
            <person name="Pelletier E."/>
            <person name="Niang G."/>
            <person name="Scheremetjew M."/>
            <person name="Finn R."/>
            <person name="Kale V."/>
            <person name="Holt S."/>
            <person name="Cochrane G."/>
            <person name="Meng A."/>
            <person name="Brown T."/>
            <person name="Cohen L."/>
        </authorList>
    </citation>
    <scope>NUCLEOTIDE SEQUENCE</scope>
    <source>
        <strain evidence="1">CCMP219</strain>
    </source>
</reference>
<dbReference type="AlphaFoldDB" id="A0A7R9V283"/>
<accession>A0A7R9V283</accession>
<evidence type="ECO:0000313" key="1">
    <source>
        <dbReference type="EMBL" id="CAD8282700.1"/>
    </source>
</evidence>
<dbReference type="EMBL" id="HBEC01006041">
    <property type="protein sequence ID" value="CAD8282700.1"/>
    <property type="molecule type" value="Transcribed_RNA"/>
</dbReference>
<sequence length="101" mass="10723">MCASPPHPSLPDAGIPPLAQPSVSVPLSLSCEAKAAARRRDWRGSRWAWTSLRAVASPITPQGVGDSGDSIASRETSIRGVVNVARQQPILAVEQQVSRRT</sequence>
<name>A0A7R9V283_9CHLO</name>